<comment type="caution">
    <text evidence="1">The sequence shown here is derived from an EMBL/GenBank/DDBJ whole genome shotgun (WGS) entry which is preliminary data.</text>
</comment>
<evidence type="ECO:0000313" key="1">
    <source>
        <dbReference type="EMBL" id="MCW6512750.1"/>
    </source>
</evidence>
<organism evidence="1 2">
    <name type="scientific">Lichenifustis flavocetrariae</name>
    <dbReference type="NCBI Taxonomy" id="2949735"/>
    <lineage>
        <taxon>Bacteria</taxon>
        <taxon>Pseudomonadati</taxon>
        <taxon>Pseudomonadota</taxon>
        <taxon>Alphaproteobacteria</taxon>
        <taxon>Hyphomicrobiales</taxon>
        <taxon>Lichenihabitantaceae</taxon>
        <taxon>Lichenifustis</taxon>
    </lineage>
</organism>
<reference evidence="1" key="1">
    <citation type="submission" date="2022-05" db="EMBL/GenBank/DDBJ databases">
        <authorList>
            <person name="Pankratov T."/>
        </authorList>
    </citation>
    <scope>NUCLEOTIDE SEQUENCE</scope>
    <source>
        <strain evidence="1">BP6-180914</strain>
    </source>
</reference>
<dbReference type="EMBL" id="JAMOIM010000063">
    <property type="protein sequence ID" value="MCW6512750.1"/>
    <property type="molecule type" value="Genomic_DNA"/>
</dbReference>
<sequence length="121" mass="12864">MQRSIDTLLSKREGLRCAIHSSFRKIHLLEAAWFVVAQAGSTILIGTAAAHSLAAVCARLGDTVLLHGSEEGWRLLAATHQGSTSPASPVTGAEKDFDTFRVQRGAGAICVQISFNSGCRE</sequence>
<dbReference type="RefSeq" id="WP_282589126.1">
    <property type="nucleotide sequence ID" value="NZ_JAMOIM010000063.1"/>
</dbReference>
<evidence type="ECO:0000313" key="2">
    <source>
        <dbReference type="Proteomes" id="UP001165667"/>
    </source>
</evidence>
<gene>
    <name evidence="1" type="ORF">M8523_33155</name>
</gene>
<keyword evidence="2" id="KW-1185">Reference proteome</keyword>
<protein>
    <submittedName>
        <fullName evidence="1">Uncharacterized protein</fullName>
    </submittedName>
</protein>
<dbReference type="Proteomes" id="UP001165667">
    <property type="component" value="Unassembled WGS sequence"/>
</dbReference>
<proteinExistence type="predicted"/>
<dbReference type="AlphaFoldDB" id="A0AA41Z4P6"/>
<name>A0AA41Z4P6_9HYPH</name>
<accession>A0AA41Z4P6</accession>